<name>A0A6B2LNB5_9EUKA</name>
<evidence type="ECO:0000256" key="3">
    <source>
        <dbReference type="ARBA" id="ARBA00022833"/>
    </source>
</evidence>
<dbReference type="InterPro" id="IPR001424">
    <property type="entry name" value="SOD_Cu_Zn_dom"/>
</dbReference>
<comment type="cofactor">
    <cofactor evidence="7">
        <name>Zn(2+)</name>
        <dbReference type="ChEBI" id="CHEBI:29105"/>
    </cofactor>
    <text evidence="7">Binds 1 zinc ion per subunit.</text>
</comment>
<accession>A0A6B2LNB5</accession>
<evidence type="ECO:0000256" key="4">
    <source>
        <dbReference type="ARBA" id="ARBA00022862"/>
    </source>
</evidence>
<organism evidence="9">
    <name type="scientific">Arcella intermedia</name>
    <dbReference type="NCBI Taxonomy" id="1963864"/>
    <lineage>
        <taxon>Eukaryota</taxon>
        <taxon>Amoebozoa</taxon>
        <taxon>Tubulinea</taxon>
        <taxon>Elardia</taxon>
        <taxon>Arcellinida</taxon>
        <taxon>Sphaerothecina</taxon>
        <taxon>Arcellidae</taxon>
        <taxon>Arcella</taxon>
    </lineage>
</organism>
<comment type="cofactor">
    <cofactor evidence="7">
        <name>Cu cation</name>
        <dbReference type="ChEBI" id="CHEBI:23378"/>
    </cofactor>
    <text evidence="7">Binds 1 copper ion per subunit.</text>
</comment>
<dbReference type="Gene3D" id="2.60.40.200">
    <property type="entry name" value="Superoxide dismutase, copper/zinc binding domain"/>
    <property type="match status" value="1"/>
</dbReference>
<evidence type="ECO:0000313" key="9">
    <source>
        <dbReference type="EMBL" id="NDV38566.1"/>
    </source>
</evidence>
<comment type="similarity">
    <text evidence="1 7">Belongs to the Cu-Zn superoxide dismutase family.</text>
</comment>
<dbReference type="SUPFAM" id="SSF49329">
    <property type="entry name" value="Cu,Zn superoxide dismutase-like"/>
    <property type="match status" value="1"/>
</dbReference>
<keyword evidence="5 7" id="KW-0560">Oxidoreductase</keyword>
<keyword evidence="4" id="KW-0049">Antioxidant</keyword>
<reference evidence="9" key="1">
    <citation type="journal article" date="2020" name="J. Eukaryot. Microbiol.">
        <title>De novo Sequencing, Assembly and Annotation of the Transcriptome for the Free-Living Testate Amoeba Arcella intermedia.</title>
        <authorList>
            <person name="Ribeiro G.M."/>
            <person name="Porfirio-Sousa A.L."/>
            <person name="Maurer-Alcala X.X."/>
            <person name="Katz L.A."/>
            <person name="Lahr D.J.G."/>
        </authorList>
    </citation>
    <scope>NUCLEOTIDE SEQUENCE</scope>
</reference>
<dbReference type="EMBL" id="GIBP01009597">
    <property type="protein sequence ID" value="NDV38566.1"/>
    <property type="molecule type" value="Transcribed_RNA"/>
</dbReference>
<dbReference type="InterPro" id="IPR036423">
    <property type="entry name" value="SOD-like_Cu/Zn_dom_sf"/>
</dbReference>
<comment type="function">
    <text evidence="7">Destroys radicals which are normally produced within the cells and which are toxic to biological systems.</text>
</comment>
<dbReference type="GO" id="GO:0005507">
    <property type="term" value="F:copper ion binding"/>
    <property type="evidence" value="ECO:0007669"/>
    <property type="project" value="InterPro"/>
</dbReference>
<feature type="domain" description="Superoxide dismutase copper/zinc binding" evidence="8">
    <location>
        <begin position="6"/>
        <end position="140"/>
    </location>
</feature>
<dbReference type="PANTHER" id="PTHR10003">
    <property type="entry name" value="SUPEROXIDE DISMUTASE CU-ZN -RELATED"/>
    <property type="match status" value="1"/>
</dbReference>
<evidence type="ECO:0000256" key="5">
    <source>
        <dbReference type="ARBA" id="ARBA00023002"/>
    </source>
</evidence>
<evidence type="ECO:0000256" key="1">
    <source>
        <dbReference type="ARBA" id="ARBA00010457"/>
    </source>
</evidence>
<keyword evidence="3 7" id="KW-0862">Zinc</keyword>
<dbReference type="CDD" id="cd00305">
    <property type="entry name" value="Cu-Zn_Superoxide_Dismutase"/>
    <property type="match status" value="1"/>
</dbReference>
<sequence length="147" mass="15710">MEGEIRGKIHFDQESPEEPVLITGEVLGLRPGKHGFHIHEFGDLGNGCLSTGMHFNPFKKPHAGPSSSERHLGDLGNIETDGEGITKFHIEDKMITLFGINSIVGRAVVIHQDEDDLGLGGHEDSKTTGHAGSRLACGIIALTAPAQ</sequence>
<dbReference type="PROSITE" id="PS00087">
    <property type="entry name" value="SOD_CU_ZN_1"/>
    <property type="match status" value="1"/>
</dbReference>
<comment type="catalytic activity">
    <reaction evidence="7">
        <text>2 superoxide + 2 H(+) = H2O2 + O2</text>
        <dbReference type="Rhea" id="RHEA:20696"/>
        <dbReference type="ChEBI" id="CHEBI:15378"/>
        <dbReference type="ChEBI" id="CHEBI:15379"/>
        <dbReference type="ChEBI" id="CHEBI:16240"/>
        <dbReference type="ChEBI" id="CHEBI:18421"/>
        <dbReference type="EC" id="1.15.1.1"/>
    </reaction>
</comment>
<dbReference type="InterPro" id="IPR018152">
    <property type="entry name" value="SOD_Cu/Zn_BS"/>
</dbReference>
<dbReference type="GO" id="GO:0004784">
    <property type="term" value="F:superoxide dismutase activity"/>
    <property type="evidence" value="ECO:0007669"/>
    <property type="project" value="UniProtKB-EC"/>
</dbReference>
<dbReference type="InterPro" id="IPR024134">
    <property type="entry name" value="SOD_Cu/Zn_/chaperone"/>
</dbReference>
<proteinExistence type="inferred from homology"/>
<dbReference type="PRINTS" id="PR00068">
    <property type="entry name" value="CUZNDISMTASE"/>
</dbReference>
<evidence type="ECO:0000256" key="6">
    <source>
        <dbReference type="ARBA" id="ARBA00023008"/>
    </source>
</evidence>
<evidence type="ECO:0000256" key="2">
    <source>
        <dbReference type="ARBA" id="ARBA00022723"/>
    </source>
</evidence>
<evidence type="ECO:0000259" key="8">
    <source>
        <dbReference type="Pfam" id="PF00080"/>
    </source>
</evidence>
<protein>
    <recommendedName>
        <fullName evidence="7">Superoxide dismutase [Cu-Zn]</fullName>
        <ecNumber evidence="7">1.15.1.1</ecNumber>
    </recommendedName>
</protein>
<dbReference type="PROSITE" id="PS00332">
    <property type="entry name" value="SOD_CU_ZN_2"/>
    <property type="match status" value="1"/>
</dbReference>
<dbReference type="FunFam" id="2.60.40.200:FF:000001">
    <property type="entry name" value="Superoxide dismutase [Cu-Zn]"/>
    <property type="match status" value="1"/>
</dbReference>
<keyword evidence="6 7" id="KW-0186">Copper</keyword>
<dbReference type="Pfam" id="PF00080">
    <property type="entry name" value="Sod_Cu"/>
    <property type="match status" value="1"/>
</dbReference>
<dbReference type="EC" id="1.15.1.1" evidence="7"/>
<dbReference type="AlphaFoldDB" id="A0A6B2LNB5"/>
<evidence type="ECO:0000256" key="7">
    <source>
        <dbReference type="RuleBase" id="RU000393"/>
    </source>
</evidence>
<keyword evidence="2 7" id="KW-0479">Metal-binding</keyword>